<keyword evidence="3" id="KW-1185">Reference proteome</keyword>
<protein>
    <submittedName>
        <fullName evidence="2">DUF2163 domain-containing protein</fullName>
    </submittedName>
</protein>
<sequence>MSALAERLAGGCATLCRCWRVTRADGRAWGFTDHDRPLRFAGTEFAPGEGLSATALQQGTGLAVDNGEAAGILSDGGITEADIAAGRFDGAEVEAWLVDWAEPPARLRVFRGTLGEIERSGGAFRAELRGLSDALNQPFGRVYQGQCSAELGDRACGVDSSDPAFAVEAGVRGLPAPHAVELRALGGYAEGWFTHGTIEPLEGAARGLVRRVKLDAPSGEARRLELAQSLPGLAVGDRVRLVAGCDRRAATCRAKFANMANFRGFPHLPGEDWLTAHPAAGHVDRPGLVRGFGS</sequence>
<dbReference type="InterPro" id="IPR011928">
    <property type="entry name" value="Phage_phiJL001_Gp84"/>
</dbReference>
<feature type="domain" description="Bacteriophage phiJL001 Gp84 C-terminal" evidence="1">
    <location>
        <begin position="191"/>
        <end position="272"/>
    </location>
</feature>
<dbReference type="Proteomes" id="UP000295701">
    <property type="component" value="Unassembled WGS sequence"/>
</dbReference>
<dbReference type="OrthoDB" id="1633386at2"/>
<evidence type="ECO:0000259" key="1">
    <source>
        <dbReference type="Pfam" id="PF09356"/>
    </source>
</evidence>
<dbReference type="Pfam" id="PF09356">
    <property type="entry name" value="Phage_BR0599"/>
    <property type="match status" value="1"/>
</dbReference>
<organism evidence="2 3">
    <name type="scientific">Palleronia sediminis</name>
    <dbReference type="NCBI Taxonomy" id="2547833"/>
    <lineage>
        <taxon>Bacteria</taxon>
        <taxon>Pseudomonadati</taxon>
        <taxon>Pseudomonadota</taxon>
        <taxon>Alphaproteobacteria</taxon>
        <taxon>Rhodobacterales</taxon>
        <taxon>Roseobacteraceae</taxon>
        <taxon>Palleronia</taxon>
    </lineage>
</organism>
<gene>
    <name evidence="2" type="ORF">E2L08_09655</name>
</gene>
<dbReference type="EMBL" id="SNAA01000009">
    <property type="protein sequence ID" value="TDL79560.1"/>
    <property type="molecule type" value="Genomic_DNA"/>
</dbReference>
<evidence type="ECO:0000313" key="2">
    <source>
        <dbReference type="EMBL" id="TDL79560.1"/>
    </source>
</evidence>
<reference evidence="2 3" key="1">
    <citation type="submission" date="2019-03" db="EMBL/GenBank/DDBJ databases">
        <title>Primorskyibacter sp. SS33 isolated from sediments.</title>
        <authorList>
            <person name="Xunke S."/>
        </authorList>
    </citation>
    <scope>NUCLEOTIDE SEQUENCE [LARGE SCALE GENOMIC DNA]</scope>
    <source>
        <strain evidence="2 3">SS33</strain>
    </source>
</reference>
<dbReference type="RefSeq" id="WP_133396864.1">
    <property type="nucleotide sequence ID" value="NZ_SNAA01000009.1"/>
</dbReference>
<dbReference type="InterPro" id="IPR018964">
    <property type="entry name" value="Phage_phiJL001_Gp84_C"/>
</dbReference>
<dbReference type="Pfam" id="PF09931">
    <property type="entry name" value="Phage_phiJL001_Gp84_N"/>
    <property type="match status" value="1"/>
</dbReference>
<dbReference type="AlphaFoldDB" id="A0A4R6A7C3"/>
<proteinExistence type="predicted"/>
<comment type="caution">
    <text evidence="2">The sequence shown here is derived from an EMBL/GenBank/DDBJ whole genome shotgun (WGS) entry which is preliminary data.</text>
</comment>
<dbReference type="NCBIfam" id="TIGR02218">
    <property type="entry name" value="phg_TIGR02218"/>
    <property type="match status" value="1"/>
</dbReference>
<evidence type="ECO:0000313" key="3">
    <source>
        <dbReference type="Proteomes" id="UP000295701"/>
    </source>
</evidence>
<name>A0A4R6A7C3_9RHOB</name>
<accession>A0A4R6A7C3</accession>